<keyword evidence="2" id="KW-1185">Reference proteome</keyword>
<dbReference type="EMBL" id="FOAG01000006">
    <property type="protein sequence ID" value="SEL53957.1"/>
    <property type="molecule type" value="Genomic_DNA"/>
</dbReference>
<gene>
    <name evidence="1" type="ORF">SAMN05443999_10632</name>
</gene>
<dbReference type="NCBIfam" id="NF009435">
    <property type="entry name" value="PRK12794.1"/>
    <property type="match status" value="1"/>
</dbReference>
<protein>
    <submittedName>
        <fullName evidence="1">Flagellar protein FlaF</fullName>
    </submittedName>
</protein>
<keyword evidence="1" id="KW-0969">Cilium</keyword>
<organism evidence="1 2">
    <name type="scientific">Roseovarius azorensis</name>
    <dbReference type="NCBI Taxonomy" id="1287727"/>
    <lineage>
        <taxon>Bacteria</taxon>
        <taxon>Pseudomonadati</taxon>
        <taxon>Pseudomonadota</taxon>
        <taxon>Alphaproteobacteria</taxon>
        <taxon>Rhodobacterales</taxon>
        <taxon>Roseobacteraceae</taxon>
        <taxon>Roseovarius</taxon>
    </lineage>
</organism>
<dbReference type="RefSeq" id="WP_093036752.1">
    <property type="nucleotide sequence ID" value="NZ_FOAG01000006.1"/>
</dbReference>
<dbReference type="OrthoDB" id="9808944at2"/>
<dbReference type="STRING" id="1287727.SAMN05443999_10632"/>
<name>A0A1H7R316_9RHOB</name>
<accession>A0A1H7R316</accession>
<reference evidence="1 2" key="1">
    <citation type="submission" date="2016-10" db="EMBL/GenBank/DDBJ databases">
        <authorList>
            <person name="de Groot N.N."/>
        </authorList>
    </citation>
    <scope>NUCLEOTIDE SEQUENCE [LARGE SCALE GENOMIC DNA]</scope>
    <source>
        <strain evidence="1 2">DSM 100674</strain>
    </source>
</reference>
<keyword evidence="1" id="KW-0966">Cell projection</keyword>
<evidence type="ECO:0000313" key="1">
    <source>
        <dbReference type="EMBL" id="SEL53957.1"/>
    </source>
</evidence>
<keyword evidence="1" id="KW-0282">Flagellum</keyword>
<dbReference type="GO" id="GO:0044781">
    <property type="term" value="P:bacterial-type flagellum organization"/>
    <property type="evidence" value="ECO:0007669"/>
    <property type="project" value="InterPro"/>
</dbReference>
<evidence type="ECO:0000313" key="2">
    <source>
        <dbReference type="Proteomes" id="UP000199582"/>
    </source>
</evidence>
<dbReference type="Pfam" id="PF07309">
    <property type="entry name" value="FlaF"/>
    <property type="match status" value="1"/>
</dbReference>
<sequence length="125" mass="14005">MNAILRAQDAYRRQTQATRTERGIEYDAFARITHKLKAAASREPGGIGELAAALHANRRLWTVLVTDVADRNNPLPPDLRARIIYLAEFTRLHSSKVLRDGASVEPLVDINTAMMRGLGERRTVK</sequence>
<proteinExistence type="predicted"/>
<dbReference type="InterPro" id="IPR010845">
    <property type="entry name" value="FlaF"/>
</dbReference>
<dbReference type="AlphaFoldDB" id="A0A1H7R316"/>
<dbReference type="Proteomes" id="UP000199582">
    <property type="component" value="Unassembled WGS sequence"/>
</dbReference>